<dbReference type="InterPro" id="IPR029063">
    <property type="entry name" value="SAM-dependent_MTases_sf"/>
</dbReference>
<evidence type="ECO:0000313" key="12">
    <source>
        <dbReference type="EMBL" id="AXB44797.1"/>
    </source>
</evidence>
<keyword evidence="13" id="KW-1185">Reference proteome</keyword>
<dbReference type="InterPro" id="IPR000682">
    <property type="entry name" value="PCMT"/>
</dbReference>
<dbReference type="InterPro" id="IPR027573">
    <property type="entry name" value="Methyltran_FxLD"/>
</dbReference>
<dbReference type="AlphaFoldDB" id="A0A344L9S3"/>
<keyword evidence="7 12" id="KW-0808">Transferase</keyword>
<dbReference type="Pfam" id="PF01135">
    <property type="entry name" value="PCMT"/>
    <property type="match status" value="1"/>
</dbReference>
<protein>
    <recommendedName>
        <fullName evidence="4">Protein-L-isoaspartate O-methyltransferase</fullName>
        <ecNumber evidence="3">2.1.1.77</ecNumber>
    </recommendedName>
    <alternativeName>
        <fullName evidence="11">L-isoaspartyl protein carboxyl methyltransferase</fullName>
    </alternativeName>
    <alternativeName>
        <fullName evidence="9">Protein L-isoaspartyl methyltransferase</fullName>
    </alternativeName>
    <alternativeName>
        <fullName evidence="10">Protein-beta-aspartate methyltransferase</fullName>
    </alternativeName>
</protein>
<dbReference type="GO" id="GO:0005737">
    <property type="term" value="C:cytoplasm"/>
    <property type="evidence" value="ECO:0007669"/>
    <property type="project" value="UniProtKB-SubCell"/>
</dbReference>
<proteinExistence type="inferred from homology"/>
<dbReference type="PANTHER" id="PTHR11579:SF0">
    <property type="entry name" value="PROTEIN-L-ISOASPARTATE(D-ASPARTATE) O-METHYLTRANSFERASE"/>
    <property type="match status" value="1"/>
</dbReference>
<evidence type="ECO:0000256" key="1">
    <source>
        <dbReference type="ARBA" id="ARBA00004496"/>
    </source>
</evidence>
<evidence type="ECO:0000256" key="10">
    <source>
        <dbReference type="ARBA" id="ARBA00031323"/>
    </source>
</evidence>
<evidence type="ECO:0000256" key="9">
    <source>
        <dbReference type="ARBA" id="ARBA00030757"/>
    </source>
</evidence>
<dbReference type="Gene3D" id="3.40.50.150">
    <property type="entry name" value="Vaccinia Virus protein VP39"/>
    <property type="match status" value="1"/>
</dbReference>
<evidence type="ECO:0000256" key="7">
    <source>
        <dbReference type="ARBA" id="ARBA00022679"/>
    </source>
</evidence>
<sequence>MNVTTTEMSPEALREALIGKVKEAGYARSGAVEDASRAVERHHYVPDADLADAYANDIVVTKRSLDGEVLSCASQPGIVALLLDQLRPQHGDRVLEIGAGTGYNAALLAHLVGKEGHVTAIDVDADIVDYASERLAAADIGNAEVVLGDGARGHEPGAPYDRIIASVGAYGIPDRWLSQLAPGGRLVVPLRIRGSVSRSIAFERSPDGGWRSAEHAMCGFVPLRGGIADDPRSRIDLTGDNTVTLQSHQDQPFAPPDRLTGVLDQPRSEIWTGVTFARMESLEWMYLWLTCALPGGLRSMPADQAAIDSGLITPMFRTGMAVPGDGELAYLAKRPGGHDSEGHELTETGVIGHSPHGGELAARVADEIRTWDRDFRHRDVRFEIPADGTDTSDPTRGRFFLDRPHQPITVIWQ</sequence>
<gene>
    <name evidence="12" type="ORF">A4R43_21735</name>
</gene>
<reference evidence="12 13" key="1">
    <citation type="submission" date="2016-04" db="EMBL/GenBank/DDBJ databases">
        <title>Complete genome sequence and analysis of deep-sea sediment isolate, Amycolatopsis sp. WP1.</title>
        <authorList>
            <person name="Wang H."/>
            <person name="Chen S."/>
            <person name="Wu Q."/>
        </authorList>
    </citation>
    <scope>NUCLEOTIDE SEQUENCE [LARGE SCALE GENOMIC DNA]</scope>
    <source>
        <strain evidence="12 13">WP1</strain>
    </source>
</reference>
<dbReference type="EC" id="2.1.1.77" evidence="3"/>
<keyword evidence="8" id="KW-0949">S-adenosyl-L-methionine</keyword>
<comment type="subcellular location">
    <subcellularLocation>
        <location evidence="1">Cytoplasm</location>
    </subcellularLocation>
</comment>
<dbReference type="EMBL" id="CP015163">
    <property type="protein sequence ID" value="AXB44797.1"/>
    <property type="molecule type" value="Genomic_DNA"/>
</dbReference>
<evidence type="ECO:0000256" key="5">
    <source>
        <dbReference type="ARBA" id="ARBA00022490"/>
    </source>
</evidence>
<evidence type="ECO:0000256" key="6">
    <source>
        <dbReference type="ARBA" id="ARBA00022603"/>
    </source>
</evidence>
<accession>A0A344L9S3</accession>
<evidence type="ECO:0000256" key="8">
    <source>
        <dbReference type="ARBA" id="ARBA00022691"/>
    </source>
</evidence>
<evidence type="ECO:0000256" key="4">
    <source>
        <dbReference type="ARBA" id="ARBA00013346"/>
    </source>
</evidence>
<dbReference type="GO" id="GO:0032259">
    <property type="term" value="P:methylation"/>
    <property type="evidence" value="ECO:0007669"/>
    <property type="project" value="UniProtKB-KW"/>
</dbReference>
<organism evidence="12 13">
    <name type="scientific">Amycolatopsis albispora</name>
    <dbReference type="NCBI Taxonomy" id="1804986"/>
    <lineage>
        <taxon>Bacteria</taxon>
        <taxon>Bacillati</taxon>
        <taxon>Actinomycetota</taxon>
        <taxon>Actinomycetes</taxon>
        <taxon>Pseudonocardiales</taxon>
        <taxon>Pseudonocardiaceae</taxon>
        <taxon>Amycolatopsis</taxon>
    </lineage>
</organism>
<evidence type="ECO:0000256" key="11">
    <source>
        <dbReference type="ARBA" id="ARBA00031350"/>
    </source>
</evidence>
<dbReference type="KEGG" id="aab:A4R43_21735"/>
<comment type="similarity">
    <text evidence="2">Belongs to the methyltransferase superfamily. L-isoaspartyl/D-aspartyl protein methyltransferase family.</text>
</comment>
<dbReference type="Proteomes" id="UP000250434">
    <property type="component" value="Chromosome"/>
</dbReference>
<name>A0A344L9S3_9PSEU</name>
<keyword evidence="6 12" id="KW-0489">Methyltransferase</keyword>
<dbReference type="CDD" id="cd02440">
    <property type="entry name" value="AdoMet_MTases"/>
    <property type="match status" value="1"/>
</dbReference>
<evidence type="ECO:0000256" key="3">
    <source>
        <dbReference type="ARBA" id="ARBA00011890"/>
    </source>
</evidence>
<keyword evidence="5" id="KW-0963">Cytoplasm</keyword>
<dbReference type="RefSeq" id="WP_113694054.1">
    <property type="nucleotide sequence ID" value="NZ_CP015163.1"/>
</dbReference>
<dbReference type="OrthoDB" id="4035289at2"/>
<evidence type="ECO:0000313" key="13">
    <source>
        <dbReference type="Proteomes" id="UP000250434"/>
    </source>
</evidence>
<dbReference type="GO" id="GO:0004719">
    <property type="term" value="F:protein-L-isoaspartate (D-aspartate) O-methyltransferase activity"/>
    <property type="evidence" value="ECO:0007669"/>
    <property type="project" value="UniProtKB-EC"/>
</dbReference>
<dbReference type="SUPFAM" id="SSF53335">
    <property type="entry name" value="S-adenosyl-L-methionine-dependent methyltransferases"/>
    <property type="match status" value="1"/>
</dbReference>
<evidence type="ECO:0000256" key="2">
    <source>
        <dbReference type="ARBA" id="ARBA00005369"/>
    </source>
</evidence>
<dbReference type="NCBIfam" id="TIGR04364">
    <property type="entry name" value="methyltran_FxLD"/>
    <property type="match status" value="1"/>
</dbReference>
<dbReference type="PANTHER" id="PTHR11579">
    <property type="entry name" value="PROTEIN-L-ISOASPARTATE O-METHYLTRANSFERASE"/>
    <property type="match status" value="1"/>
</dbReference>